<protein>
    <recommendedName>
        <fullName evidence="4">PepSY domain-containing protein</fullName>
    </recommendedName>
</protein>
<evidence type="ECO:0008006" key="4">
    <source>
        <dbReference type="Google" id="ProtNLM"/>
    </source>
</evidence>
<dbReference type="EMBL" id="JABEQP010000007">
    <property type="protein sequence ID" value="MBB2198149.1"/>
    <property type="molecule type" value="Genomic_DNA"/>
</dbReference>
<accession>A0A7W4K0I0</accession>
<sequence>MRDILRLRMGWLHAWVGFVGGLVLVVVFTAGTLALFDTEITRWMQPELAALPAVAMTGEALDRAGERVRALRETGVVAFVNLPSARDPVLRILHYDGHAFIGPVLDPRDGAVLTARQTSGGQLFFDLHQSLYRGPIWGNLVTEMAAIGLIVAVISGVIIHFRNLVPDLLLFRPFAALAVAAWLRRVRPGMRSGGVS</sequence>
<keyword evidence="1" id="KW-1133">Transmembrane helix</keyword>
<evidence type="ECO:0000313" key="2">
    <source>
        <dbReference type="EMBL" id="MBB2198149.1"/>
    </source>
</evidence>
<dbReference type="AlphaFoldDB" id="A0A7W4K0I0"/>
<feature type="transmembrane region" description="Helical" evidence="1">
    <location>
        <begin position="12"/>
        <end position="36"/>
    </location>
</feature>
<gene>
    <name evidence="2" type="ORF">HLH44_11910</name>
</gene>
<proteinExistence type="predicted"/>
<feature type="transmembrane region" description="Helical" evidence="1">
    <location>
        <begin position="164"/>
        <end position="183"/>
    </location>
</feature>
<comment type="caution">
    <text evidence="2">The sequence shown here is derived from an EMBL/GenBank/DDBJ whole genome shotgun (WGS) entry which is preliminary data.</text>
</comment>
<dbReference type="Proteomes" id="UP000530320">
    <property type="component" value="Unassembled WGS sequence"/>
</dbReference>
<dbReference type="Pfam" id="PF03929">
    <property type="entry name" value="PepSY_TM"/>
    <property type="match status" value="1"/>
</dbReference>
<dbReference type="PANTHER" id="PTHR34219:SF4">
    <property type="entry name" value="PEPSY DOMAIN-CONTAINING PROTEIN"/>
    <property type="match status" value="1"/>
</dbReference>
<reference evidence="2 3" key="1">
    <citation type="submission" date="2020-04" db="EMBL/GenBank/DDBJ databases">
        <title>Description of novel Gluconacetobacter.</title>
        <authorList>
            <person name="Sombolestani A."/>
        </authorList>
    </citation>
    <scope>NUCLEOTIDE SEQUENCE [LARGE SCALE GENOMIC DNA]</scope>
    <source>
        <strain evidence="2 3">LMG 22058</strain>
    </source>
</reference>
<organism evidence="2 3">
    <name type="scientific">Gluconacetobacter dulcium</name>
    <dbReference type="NCBI Taxonomy" id="2729096"/>
    <lineage>
        <taxon>Bacteria</taxon>
        <taxon>Pseudomonadati</taxon>
        <taxon>Pseudomonadota</taxon>
        <taxon>Alphaproteobacteria</taxon>
        <taxon>Acetobacterales</taxon>
        <taxon>Acetobacteraceae</taxon>
        <taxon>Gluconacetobacter</taxon>
    </lineage>
</organism>
<evidence type="ECO:0000313" key="3">
    <source>
        <dbReference type="Proteomes" id="UP000530320"/>
    </source>
</evidence>
<keyword evidence="1" id="KW-0812">Transmembrane</keyword>
<keyword evidence="1" id="KW-0472">Membrane</keyword>
<dbReference type="RefSeq" id="WP_183009407.1">
    <property type="nucleotide sequence ID" value="NZ_JABEQP010000007.1"/>
</dbReference>
<name>A0A7W4K0I0_9PROT</name>
<evidence type="ECO:0000256" key="1">
    <source>
        <dbReference type="SAM" id="Phobius"/>
    </source>
</evidence>
<feature type="transmembrane region" description="Helical" evidence="1">
    <location>
        <begin position="136"/>
        <end position="158"/>
    </location>
</feature>
<dbReference type="InterPro" id="IPR005625">
    <property type="entry name" value="PepSY-ass_TM"/>
</dbReference>
<dbReference type="PANTHER" id="PTHR34219">
    <property type="entry name" value="IRON-REGULATED INNER MEMBRANE PROTEIN-RELATED"/>
    <property type="match status" value="1"/>
</dbReference>